<dbReference type="Proteomes" id="UP001165186">
    <property type="component" value="Unassembled WGS sequence"/>
</dbReference>
<evidence type="ECO:0000313" key="2">
    <source>
        <dbReference type="Proteomes" id="UP001165186"/>
    </source>
</evidence>
<proteinExistence type="predicted"/>
<accession>A0ACB5S3P0</accession>
<reference evidence="1" key="1">
    <citation type="submission" date="2024-09" db="EMBL/GenBank/DDBJ databases">
        <title>Draft Genome Sequences of Neofusicoccum parvum.</title>
        <authorList>
            <person name="Ashida A."/>
            <person name="Camagna M."/>
            <person name="Tanaka A."/>
            <person name="Takemoto D."/>
        </authorList>
    </citation>
    <scope>NUCLEOTIDE SEQUENCE</scope>
    <source>
        <strain evidence="1">PPO83</strain>
    </source>
</reference>
<name>A0ACB5S3P0_9PEZI</name>
<organism evidence="1 2">
    <name type="scientific">Neofusicoccum parvum</name>
    <dbReference type="NCBI Taxonomy" id="310453"/>
    <lineage>
        <taxon>Eukaryota</taxon>
        <taxon>Fungi</taxon>
        <taxon>Dikarya</taxon>
        <taxon>Ascomycota</taxon>
        <taxon>Pezizomycotina</taxon>
        <taxon>Dothideomycetes</taxon>
        <taxon>Dothideomycetes incertae sedis</taxon>
        <taxon>Botryosphaeriales</taxon>
        <taxon>Botryosphaeriaceae</taxon>
        <taxon>Neofusicoccum</taxon>
    </lineage>
</organism>
<sequence length="666" mass="71437">MSVQGGIPGLGLLSSDQQQLAAPAPSPTQDGAPRAPATVDPTPATRTENAQDEQEPAADAAPQVADHTSSVQNLGQQLEESSLRHAESVQQEPPAASPETAREEPENLVEDNSNARKEDRDGDTAMAEGTDPSTSAGGARSDAPMANGDDNMLERKPKAVDPEFLEAAEANKNNPNAEWQYDSSDADSDDSDTSSDTSSEDESDEDEYPLLDPAEQARILMQEEYGDDDGGKGTGAVLRTANEIVEEKIEKPDVTVTPEMKVTELGNVESIVDNMILIKANTSGEYQVLESGSVLCTENRAVIGAVTDTLGRVQEPLYTVAFNSTEEISEAGLSKGTTVYYVNDHSTYVFTEPLRNLKGTDASNQFDEEVGENEIEFSDDEAEAEYKRQLKQKKRAAHEEKNGPRGGGKANHQQAYTGALSYDDDGTDMYTPMKRPDNLHHMMSPAGAPVEEHPGSYKPRGGRGKRGGRGERGGRGGRGGAVPQRSSGYQQNQQNTPQPQAQPQQSYPAFVPPPPQVNPHYPQAASLPFQFNNPQAHAWPQSPSTAFTFGANQPTTQAASNIPAGSFVNPAFFQGQQQQQQQQYGGQAPYQAPQQGSFQPQWNPQQAADAWRMIQAMAAAQTNGSNGQGQSQSAGQNQQSGANSAPTVQEILRNLSNQNNNGSGHS</sequence>
<gene>
    <name evidence="1" type="primary">g4108</name>
    <name evidence="1" type="ORF">NpPPO83_00004108</name>
</gene>
<evidence type="ECO:0000313" key="1">
    <source>
        <dbReference type="EMBL" id="GME27369.1"/>
    </source>
</evidence>
<comment type="caution">
    <text evidence="1">The sequence shown here is derived from an EMBL/GenBank/DDBJ whole genome shotgun (WGS) entry which is preliminary data.</text>
</comment>
<protein>
    <submittedName>
        <fullName evidence="1">Snornp assembly factor naf1</fullName>
    </submittedName>
</protein>
<dbReference type="EMBL" id="BSXG01000036">
    <property type="protein sequence ID" value="GME27369.1"/>
    <property type="molecule type" value="Genomic_DNA"/>
</dbReference>
<keyword evidence="2" id="KW-1185">Reference proteome</keyword>